<evidence type="ECO:0000256" key="5">
    <source>
        <dbReference type="ARBA" id="ARBA00023284"/>
    </source>
</evidence>
<dbReference type="Gene3D" id="3.40.30.10">
    <property type="entry name" value="Glutaredoxin"/>
    <property type="match status" value="1"/>
</dbReference>
<dbReference type="PANTHER" id="PTHR13887:SF14">
    <property type="entry name" value="DISULFIDE BOND FORMATION PROTEIN D"/>
    <property type="match status" value="1"/>
</dbReference>
<keyword evidence="3" id="KW-0560">Oxidoreductase</keyword>
<dbReference type="SUPFAM" id="SSF52833">
    <property type="entry name" value="Thioredoxin-like"/>
    <property type="match status" value="1"/>
</dbReference>
<evidence type="ECO:0000256" key="2">
    <source>
        <dbReference type="ARBA" id="ARBA00022729"/>
    </source>
</evidence>
<dbReference type="Pfam" id="PF13462">
    <property type="entry name" value="Thioredoxin_4"/>
    <property type="match status" value="1"/>
</dbReference>
<sequence>MLIGIAVVIAVVAVIGGIGVWSQSSSEPREDAPISPADASLIADDTRFLDRPDDASVTVVEFIDFECEVCRAFYPHVEQLREDYEGRIAFAVRYFPMPGHPNSVPAALAAEAAGEQDRFEEMYARLLETQEEWHGTSAVDQTPYFRQLAAEIGLDLDDYDAAVADDATVMRVAADFEEGRALGVEGTPTFFVDGEVVELTAFEDLERAVVAALED</sequence>
<keyword evidence="2" id="KW-0732">Signal</keyword>
<evidence type="ECO:0000256" key="3">
    <source>
        <dbReference type="ARBA" id="ARBA00023002"/>
    </source>
</evidence>
<keyword evidence="4" id="KW-1015">Disulfide bond</keyword>
<dbReference type="AlphaFoldDB" id="A0A554SHL3"/>
<dbReference type="EMBL" id="VLNT01000002">
    <property type="protein sequence ID" value="TSD65794.1"/>
    <property type="molecule type" value="Genomic_DNA"/>
</dbReference>
<accession>A0A554SHL3</accession>
<keyword evidence="8" id="KW-1185">Reference proteome</keyword>
<keyword evidence="5" id="KW-0676">Redox-active center</keyword>
<protein>
    <submittedName>
        <fullName evidence="7">Disulfide bond formation protein DsbA</fullName>
    </submittedName>
</protein>
<feature type="domain" description="Thioredoxin" evidence="6">
    <location>
        <begin position="28"/>
        <end position="214"/>
    </location>
</feature>
<organism evidence="7 8">
    <name type="scientific">Aeromicrobium piscarium</name>
    <dbReference type="NCBI Taxonomy" id="2590901"/>
    <lineage>
        <taxon>Bacteria</taxon>
        <taxon>Bacillati</taxon>
        <taxon>Actinomycetota</taxon>
        <taxon>Actinomycetes</taxon>
        <taxon>Propionibacteriales</taxon>
        <taxon>Nocardioidaceae</taxon>
        <taxon>Aeromicrobium</taxon>
    </lineage>
</organism>
<name>A0A554SHL3_9ACTN</name>
<evidence type="ECO:0000259" key="6">
    <source>
        <dbReference type="PROSITE" id="PS51352"/>
    </source>
</evidence>
<dbReference type="Proteomes" id="UP000316988">
    <property type="component" value="Unassembled WGS sequence"/>
</dbReference>
<gene>
    <name evidence="7" type="ORF">FNM00_03250</name>
</gene>
<evidence type="ECO:0000313" key="7">
    <source>
        <dbReference type="EMBL" id="TSD65794.1"/>
    </source>
</evidence>
<dbReference type="PROSITE" id="PS51352">
    <property type="entry name" value="THIOREDOXIN_2"/>
    <property type="match status" value="1"/>
</dbReference>
<proteinExistence type="inferred from homology"/>
<dbReference type="InterPro" id="IPR036249">
    <property type="entry name" value="Thioredoxin-like_sf"/>
</dbReference>
<dbReference type="PANTHER" id="PTHR13887">
    <property type="entry name" value="GLUTATHIONE S-TRANSFERASE KAPPA"/>
    <property type="match status" value="1"/>
</dbReference>
<reference evidence="7 8" key="1">
    <citation type="submission" date="2019-07" db="EMBL/GenBank/DDBJ databases">
        <authorList>
            <person name="Zhao L.H."/>
        </authorList>
    </citation>
    <scope>NUCLEOTIDE SEQUENCE [LARGE SCALE GENOMIC DNA]</scope>
    <source>
        <strain evidence="7 8">Co35</strain>
    </source>
</reference>
<dbReference type="InterPro" id="IPR012336">
    <property type="entry name" value="Thioredoxin-like_fold"/>
</dbReference>
<evidence type="ECO:0000256" key="1">
    <source>
        <dbReference type="ARBA" id="ARBA00005791"/>
    </source>
</evidence>
<dbReference type="OrthoDB" id="117402at2"/>
<dbReference type="GO" id="GO:0016491">
    <property type="term" value="F:oxidoreductase activity"/>
    <property type="evidence" value="ECO:0007669"/>
    <property type="project" value="UniProtKB-KW"/>
</dbReference>
<dbReference type="InterPro" id="IPR013766">
    <property type="entry name" value="Thioredoxin_domain"/>
</dbReference>
<dbReference type="CDD" id="cd02972">
    <property type="entry name" value="DsbA_family"/>
    <property type="match status" value="1"/>
</dbReference>
<evidence type="ECO:0000313" key="8">
    <source>
        <dbReference type="Proteomes" id="UP000316988"/>
    </source>
</evidence>
<comment type="similarity">
    <text evidence="1">Belongs to the thioredoxin family. DsbA subfamily.</text>
</comment>
<evidence type="ECO:0000256" key="4">
    <source>
        <dbReference type="ARBA" id="ARBA00023157"/>
    </source>
</evidence>
<comment type="caution">
    <text evidence="7">The sequence shown here is derived from an EMBL/GenBank/DDBJ whole genome shotgun (WGS) entry which is preliminary data.</text>
</comment>